<dbReference type="AlphaFoldDB" id="A0A9W9PTT3"/>
<dbReference type="GO" id="GO:0003700">
    <property type="term" value="F:DNA-binding transcription factor activity"/>
    <property type="evidence" value="ECO:0007669"/>
    <property type="project" value="TreeGrafter"/>
</dbReference>
<dbReference type="Proteomes" id="UP001147746">
    <property type="component" value="Unassembled WGS sequence"/>
</dbReference>
<feature type="region of interest" description="Disordered" evidence="5">
    <location>
        <begin position="316"/>
        <end position="343"/>
    </location>
</feature>
<sequence>MSIGGPCLWVPSLSSPVSSPLSAGLSHLSAVARHGDRFSSAPRTISPLLSLSREREPGASIGLPSNMQRAGFKAENALTPPVPVSTAASRPYSGGEISHERPDMARDEMLPRVKLEIPGGNGANFAIARPRVGAGHFGDSTDALMSVDEKDGHDNDNESTVSPTDEREGTVGPDDSQTSPSLEKKKMKRFRLTHNQTRFLMSEFTRQAHPDAAHRERLSREIPGLTPRQVQVWFQNRRAKLKRLTTNDRERMLKSRALPDDFDTTKVLRTPFEQRSMGQTPIASPQDYGAPNPDFAALRGLRTDFAQRPTEDDYLVSPLSSASTAGTYMSSAGQGRNDGLPSQNMMYGRPSASASMSDLHRTIRSDYSITRSSSMSEPSTQPPSYHHGMQPPTRYGAPGQPGLPYGQQPYGVPQHHGRMMSTYDQHQPFEGSVSPTDSQGAQMPYDMNNLGTQPQSYQSQLAMSTQKDYSGLGLNTHIPPHGRPMSTLQSIPVSASQEYRPYSYGASSIPYTQANNASTLSLPSTFAPSESGTAAQDHMQQNPQTIESLRSKFGNPSFNYAGYIQQ</sequence>
<evidence type="ECO:0000256" key="5">
    <source>
        <dbReference type="SAM" id="MobiDB-lite"/>
    </source>
</evidence>
<comment type="similarity">
    <text evidence="2">Belongs to the Caudal homeobox family.</text>
</comment>
<comment type="subcellular location">
    <subcellularLocation>
        <location evidence="1 3 4">Nucleus</location>
    </subcellularLocation>
</comment>
<dbReference type="EMBL" id="JAPZBO010000007">
    <property type="protein sequence ID" value="KAJ5311286.1"/>
    <property type="molecule type" value="Genomic_DNA"/>
</dbReference>
<keyword evidence="3 4" id="KW-0238">DNA-binding</keyword>
<evidence type="ECO:0000256" key="4">
    <source>
        <dbReference type="RuleBase" id="RU000682"/>
    </source>
</evidence>
<feature type="compositionally biased region" description="Basic and acidic residues" evidence="5">
    <location>
        <begin position="147"/>
        <end position="156"/>
    </location>
</feature>
<feature type="compositionally biased region" description="Basic and acidic residues" evidence="5">
    <location>
        <begin position="97"/>
        <end position="106"/>
    </location>
</feature>
<evidence type="ECO:0000256" key="2">
    <source>
        <dbReference type="ARBA" id="ARBA00010341"/>
    </source>
</evidence>
<reference evidence="7" key="1">
    <citation type="submission" date="2022-12" db="EMBL/GenBank/DDBJ databases">
        <authorList>
            <person name="Petersen C."/>
        </authorList>
    </citation>
    <scope>NUCLEOTIDE SEQUENCE</scope>
    <source>
        <strain evidence="7">IBT 21472</strain>
    </source>
</reference>
<feature type="region of interest" description="Disordered" evidence="5">
    <location>
        <begin position="138"/>
        <end position="187"/>
    </location>
</feature>
<evidence type="ECO:0000313" key="8">
    <source>
        <dbReference type="Proteomes" id="UP001147746"/>
    </source>
</evidence>
<feature type="region of interest" description="Disordered" evidence="5">
    <location>
        <begin position="79"/>
        <end position="106"/>
    </location>
</feature>
<dbReference type="InterPro" id="IPR009057">
    <property type="entry name" value="Homeodomain-like_sf"/>
</dbReference>
<dbReference type="PROSITE" id="PS50071">
    <property type="entry name" value="HOMEOBOX_2"/>
    <property type="match status" value="1"/>
</dbReference>
<feature type="domain" description="Homeobox" evidence="6">
    <location>
        <begin position="183"/>
        <end position="244"/>
    </location>
</feature>
<evidence type="ECO:0000259" key="6">
    <source>
        <dbReference type="PROSITE" id="PS50071"/>
    </source>
</evidence>
<feature type="region of interest" description="Disordered" evidence="5">
    <location>
        <begin position="522"/>
        <end position="542"/>
    </location>
</feature>
<dbReference type="GO" id="GO:0005634">
    <property type="term" value="C:nucleus"/>
    <property type="evidence" value="ECO:0007669"/>
    <property type="project" value="UniProtKB-SubCell"/>
</dbReference>
<gene>
    <name evidence="7" type="ORF">N7476_007146</name>
</gene>
<protein>
    <recommendedName>
        <fullName evidence="6">Homeobox domain-containing protein</fullName>
    </recommendedName>
</protein>
<dbReference type="InterPro" id="IPR001356">
    <property type="entry name" value="HD"/>
</dbReference>
<proteinExistence type="inferred from homology"/>
<dbReference type="GO" id="GO:0009948">
    <property type="term" value="P:anterior/posterior axis specification"/>
    <property type="evidence" value="ECO:0007669"/>
    <property type="project" value="TreeGrafter"/>
</dbReference>
<feature type="compositionally biased region" description="Polar residues" evidence="5">
    <location>
        <begin position="318"/>
        <end position="343"/>
    </location>
</feature>
<dbReference type="Gene3D" id="1.10.10.60">
    <property type="entry name" value="Homeodomain-like"/>
    <property type="match status" value="1"/>
</dbReference>
<feature type="compositionally biased region" description="Low complexity" evidence="5">
    <location>
        <begin position="395"/>
        <end position="414"/>
    </location>
</feature>
<dbReference type="SMART" id="SM00389">
    <property type="entry name" value="HOX"/>
    <property type="match status" value="1"/>
</dbReference>
<dbReference type="PANTHER" id="PTHR24332:SF9">
    <property type="entry name" value="HOMEOTIC PROTEIN CAUDAL"/>
    <property type="match status" value="1"/>
</dbReference>
<keyword evidence="8" id="KW-1185">Reference proteome</keyword>
<dbReference type="GO" id="GO:0030154">
    <property type="term" value="P:cell differentiation"/>
    <property type="evidence" value="ECO:0007669"/>
    <property type="project" value="TreeGrafter"/>
</dbReference>
<dbReference type="PANTHER" id="PTHR24332">
    <property type="entry name" value="HOMEOBOX PROTEIN CDX"/>
    <property type="match status" value="1"/>
</dbReference>
<comment type="caution">
    <text evidence="7">The sequence shown here is derived from an EMBL/GenBank/DDBJ whole genome shotgun (WGS) entry which is preliminary data.</text>
</comment>
<organism evidence="7 8">
    <name type="scientific">Penicillium atrosanguineum</name>
    <dbReference type="NCBI Taxonomy" id="1132637"/>
    <lineage>
        <taxon>Eukaryota</taxon>
        <taxon>Fungi</taxon>
        <taxon>Dikarya</taxon>
        <taxon>Ascomycota</taxon>
        <taxon>Pezizomycotina</taxon>
        <taxon>Eurotiomycetes</taxon>
        <taxon>Eurotiomycetidae</taxon>
        <taxon>Eurotiales</taxon>
        <taxon>Aspergillaceae</taxon>
        <taxon>Penicillium</taxon>
    </lineage>
</organism>
<evidence type="ECO:0000313" key="7">
    <source>
        <dbReference type="EMBL" id="KAJ5311286.1"/>
    </source>
</evidence>
<dbReference type="GO" id="GO:0000977">
    <property type="term" value="F:RNA polymerase II transcription regulatory region sequence-specific DNA binding"/>
    <property type="evidence" value="ECO:0007669"/>
    <property type="project" value="TreeGrafter"/>
</dbReference>
<evidence type="ECO:0000256" key="1">
    <source>
        <dbReference type="ARBA" id="ARBA00004123"/>
    </source>
</evidence>
<reference evidence="7" key="2">
    <citation type="journal article" date="2023" name="IMA Fungus">
        <title>Comparative genomic study of the Penicillium genus elucidates a diverse pangenome and 15 lateral gene transfer events.</title>
        <authorList>
            <person name="Petersen C."/>
            <person name="Sorensen T."/>
            <person name="Nielsen M.R."/>
            <person name="Sondergaard T.E."/>
            <person name="Sorensen J.L."/>
            <person name="Fitzpatrick D.A."/>
            <person name="Frisvad J.C."/>
            <person name="Nielsen K.L."/>
        </authorList>
    </citation>
    <scope>NUCLEOTIDE SEQUENCE</scope>
    <source>
        <strain evidence="7">IBT 21472</strain>
    </source>
</reference>
<feature type="DNA-binding region" description="Homeobox" evidence="3">
    <location>
        <begin position="185"/>
        <end position="245"/>
    </location>
</feature>
<feature type="region of interest" description="Disordered" evidence="5">
    <location>
        <begin position="368"/>
        <end position="418"/>
    </location>
</feature>
<dbReference type="Pfam" id="PF00046">
    <property type="entry name" value="Homeodomain"/>
    <property type="match status" value="1"/>
</dbReference>
<keyword evidence="3 4" id="KW-0539">Nucleus</keyword>
<name>A0A9W9PTT3_9EURO</name>
<dbReference type="SUPFAM" id="SSF46689">
    <property type="entry name" value="Homeodomain-like"/>
    <property type="match status" value="1"/>
</dbReference>
<accession>A0A9W9PTT3</accession>
<evidence type="ECO:0000256" key="3">
    <source>
        <dbReference type="PROSITE-ProRule" id="PRU00108"/>
    </source>
</evidence>
<dbReference type="CDD" id="cd00086">
    <property type="entry name" value="homeodomain"/>
    <property type="match status" value="1"/>
</dbReference>
<keyword evidence="3 4" id="KW-0371">Homeobox</keyword>
<dbReference type="InterPro" id="IPR047152">
    <property type="entry name" value="Caudal_homeobox"/>
</dbReference>
<feature type="compositionally biased region" description="Polar residues" evidence="5">
    <location>
        <begin position="368"/>
        <end position="383"/>
    </location>
</feature>
<dbReference type="GO" id="GO:0006357">
    <property type="term" value="P:regulation of transcription by RNA polymerase II"/>
    <property type="evidence" value="ECO:0007669"/>
    <property type="project" value="TreeGrafter"/>
</dbReference>